<protein>
    <recommendedName>
        <fullName evidence="3">Gliding motility-associated C-terminal domain-containing protein</fullName>
    </recommendedName>
</protein>
<feature type="non-terminal residue" evidence="1">
    <location>
        <position position="1321"/>
    </location>
</feature>
<keyword evidence="2" id="KW-1185">Reference proteome</keyword>
<feature type="non-terminal residue" evidence="1">
    <location>
        <position position="1"/>
    </location>
</feature>
<reference evidence="2" key="1">
    <citation type="journal article" date="2019" name="Int. J. Syst. Evol. Microbiol.">
        <title>The Global Catalogue of Microorganisms (GCM) 10K type strain sequencing project: providing services to taxonomists for standard genome sequencing and annotation.</title>
        <authorList>
            <consortium name="The Broad Institute Genomics Platform"/>
            <consortium name="The Broad Institute Genome Sequencing Center for Infectious Disease"/>
            <person name="Wu L."/>
            <person name="Ma J."/>
        </authorList>
    </citation>
    <scope>NUCLEOTIDE SEQUENCE [LARGE SCALE GENOMIC DNA]</scope>
    <source>
        <strain evidence="2">KCTC 42423</strain>
    </source>
</reference>
<dbReference type="PROSITE" id="PS00018">
    <property type="entry name" value="EF_HAND_1"/>
    <property type="match status" value="1"/>
</dbReference>
<evidence type="ECO:0008006" key="3">
    <source>
        <dbReference type="Google" id="ProtNLM"/>
    </source>
</evidence>
<dbReference type="InterPro" id="IPR028974">
    <property type="entry name" value="TSP_type-3_rpt"/>
</dbReference>
<dbReference type="Gene3D" id="4.10.1080.10">
    <property type="entry name" value="TSP type-3 repeat"/>
    <property type="match status" value="1"/>
</dbReference>
<dbReference type="EMBL" id="JBHULX010000027">
    <property type="protein sequence ID" value="MFD2591968.1"/>
    <property type="molecule type" value="Genomic_DNA"/>
</dbReference>
<dbReference type="Proteomes" id="UP001597459">
    <property type="component" value="Unassembled WGS sequence"/>
</dbReference>
<evidence type="ECO:0000313" key="2">
    <source>
        <dbReference type="Proteomes" id="UP001597459"/>
    </source>
</evidence>
<gene>
    <name evidence="1" type="ORF">ACFSTE_14110</name>
</gene>
<dbReference type="InterPro" id="IPR018247">
    <property type="entry name" value="EF_Hand_1_Ca_BS"/>
</dbReference>
<name>A0ABW5NCQ0_9FLAO</name>
<organism evidence="1 2">
    <name type="scientific">Aquimarina hainanensis</name>
    <dbReference type="NCBI Taxonomy" id="1578017"/>
    <lineage>
        <taxon>Bacteria</taxon>
        <taxon>Pseudomonadati</taxon>
        <taxon>Bacteroidota</taxon>
        <taxon>Flavobacteriia</taxon>
        <taxon>Flavobacteriales</taxon>
        <taxon>Flavobacteriaceae</taxon>
        <taxon>Aquimarina</taxon>
    </lineage>
</organism>
<evidence type="ECO:0000313" key="1">
    <source>
        <dbReference type="EMBL" id="MFD2591968.1"/>
    </source>
</evidence>
<accession>A0ABW5NCQ0</accession>
<comment type="caution">
    <text evidence="1">The sequence shown here is derived from an EMBL/GenBank/DDBJ whole genome shotgun (WGS) entry which is preliminary data.</text>
</comment>
<sequence length="1321" mass="139318">YYLAIDNTLNACLDTDGDGVGDLTDIDDDNDGVLDTTELSCGVGEAAVTNTVLTAGSQQIEGTFTNGSGIADYNIQFSNLSAALVAANIAPVAGGLHYIVDDTNLGDYETTIQITPQTGGLLESVEWGPDLVGNTDTENDNDEQTITLTWTPAVTAVVIDPDNQLDIADGTIINSGQAIFQGGEYENASPPTWKIVFTTNLISSAFALTTSHEALAGVADLRDEGFSIIANVCYGENTDGDGMINSLDLDSDGDGCSDSVEAGNTVFSNNDIINYNSGLDANGNGLLDQFENGTSGTINYVSTYTQYALDGNISGCLDTDNDGVVDIVDIDDDNDGVLDTDESQSCSTAIEPIITPVAIVSIPGAPFTIDCNTEGSLDEMIDGDFASNGDGCRDLDWTVADDNQGNGLRLTLVTVYDNISEFYLWNDVNLSSGVNDGIQNFSIKLYDKDAVLLGTETGFVAANAGAAMQSFSLSQTYNGVLSFDLVIETTYTRSPIQIREIAIGGPSARCSVDYDVDGDTTANRLDLDSDGDGCSDAYEAGATTDKTANFAFTNTTVNGEDTNGNGLADSIEDLPGNPGQVNYSLSYFQFAIDNSVNACADNDNDGIGDHADIDDDNDGVLDAVESPNCFYTETEATTIVTVTSDLTVESVSRPFSNAHDGADNTASYTGVTPNQNGVGVSIYEIIPTIPMAITAIDFSMYNLAFTNGAGNTVKLQGFTGSIWEDLDTASNRTVVNAIETFINTLQPNKVYQKFRITGETGLVYYARVKEIYIYANNFVSSLNPKTICNDNLDGGTGDILPNHFDPDSDGDGCSDAYEAGATSDKTTDFAFTNTSGNGEDVNGNGLADVVENGTTGTINYVSTYELYAWSDELNLCIDTDNDGVGDLVDLDDDNDGILDPDESSYCSNPFTSSYTIANAVFANNTTANATYTADILDSSNTKVATIQFLIPATSANVVGYADYSEVVNGDELQFNWLGTGTNPNQCIQYTITPEAGMEFNATLRCYLPGNGSSAQNNTISMTPDFGTLPNGKAISATFFESATSHTDRGTGDIISSGMTIQRLSNGVPGTTYSYLEFDVMSDDINPYIFNMCFNWSSAMNHETFSIRFESVNCTSSELDVDGDTLINSLDLDSDGDGCSDAAEGGVPQALGNTSNNFQFVISQGVGNGDENGNGLADEVEDLPGSPGQVNYTLNYTNAVDPAVNVACSIDSDGDGIDDVVDLDDDNDGIVDRIEGGGVDPGADDDNDGILNYADSDYPGYVDSNGDGINDHFDYDGDGVANHLDLDSDNDGLLDLIEAGGVDTDGDGAVDYPTPGDASSMV</sequence>
<dbReference type="SUPFAM" id="SSF103647">
    <property type="entry name" value="TSP type-3 repeat"/>
    <property type="match status" value="1"/>
</dbReference>
<proteinExistence type="predicted"/>